<reference evidence="4" key="2">
    <citation type="submission" date="2016-05" db="EMBL/GenBank/DDBJ databases">
        <authorList>
            <person name="Lavstsen T."/>
            <person name="Jespersen J.S."/>
        </authorList>
    </citation>
    <scope>NUCLEOTIDE SEQUENCE [LARGE SCALE GENOMIC DNA]</scope>
</reference>
<evidence type="ECO:0000256" key="1">
    <source>
        <dbReference type="ARBA" id="ARBA00022803"/>
    </source>
</evidence>
<keyword evidence="1 3" id="KW-0802">TPR repeat</keyword>
<dbReference type="Proteomes" id="UP000078546">
    <property type="component" value="Unassembled WGS sequence"/>
</dbReference>
<dbReference type="Gene3D" id="1.25.40.10">
    <property type="entry name" value="Tetratricopeptide repeat domain"/>
    <property type="match status" value="1"/>
</dbReference>
<dbReference type="GO" id="GO:0051301">
    <property type="term" value="P:cell division"/>
    <property type="evidence" value="ECO:0007669"/>
    <property type="project" value="TreeGrafter"/>
</dbReference>
<accession>A0A1A8WFR8</accession>
<dbReference type="EMBL" id="FLQV01000467">
    <property type="protein sequence ID" value="SBS93354.1"/>
    <property type="molecule type" value="Genomic_DNA"/>
</dbReference>
<evidence type="ECO:0000313" key="6">
    <source>
        <dbReference type="Proteomes" id="UP000078546"/>
    </source>
</evidence>
<dbReference type="SMART" id="SM00028">
    <property type="entry name" value="TPR"/>
    <property type="match status" value="3"/>
</dbReference>
<dbReference type="PANTHER" id="PTHR12558">
    <property type="entry name" value="CELL DIVISION CYCLE 16,23,27"/>
    <property type="match status" value="1"/>
</dbReference>
<evidence type="ECO:0000256" key="2">
    <source>
        <dbReference type="ARBA" id="ARBA00038210"/>
    </source>
</evidence>
<evidence type="ECO:0000256" key="3">
    <source>
        <dbReference type="PROSITE-ProRule" id="PRU00339"/>
    </source>
</evidence>
<protein>
    <submittedName>
        <fullName evidence="4">Anaphase-promoting complex subunit, putative</fullName>
    </submittedName>
</protein>
<comment type="similarity">
    <text evidence="2">Belongs to the APC3/CDC27 family.</text>
</comment>
<name>A0A1A8WFR8_PLAOA</name>
<dbReference type="EMBL" id="FLQU01001176">
    <property type="protein sequence ID" value="SBS91796.1"/>
    <property type="molecule type" value="Genomic_DNA"/>
</dbReference>
<dbReference type="AlphaFoldDB" id="A0A1A8WFR8"/>
<feature type="repeat" description="TPR" evidence="3">
    <location>
        <begin position="578"/>
        <end position="611"/>
    </location>
</feature>
<evidence type="ECO:0000313" key="5">
    <source>
        <dbReference type="EMBL" id="SBS93354.1"/>
    </source>
</evidence>
<dbReference type="Proteomes" id="UP000078560">
    <property type="component" value="Unassembled WGS sequence"/>
</dbReference>
<dbReference type="PANTHER" id="PTHR12558:SF13">
    <property type="entry name" value="CELL DIVISION CYCLE PROTEIN 27 HOMOLOG"/>
    <property type="match status" value="1"/>
</dbReference>
<evidence type="ECO:0000313" key="4">
    <source>
        <dbReference type="EMBL" id="SBS91796.1"/>
    </source>
</evidence>
<reference evidence="6 7" key="1">
    <citation type="submission" date="2016-05" db="EMBL/GenBank/DDBJ databases">
        <authorList>
            <person name="Naeem Raeece"/>
        </authorList>
    </citation>
    <scope>NUCLEOTIDE SEQUENCE [LARGE SCALE GENOMIC DNA]</scope>
</reference>
<dbReference type="InterPro" id="IPR011990">
    <property type="entry name" value="TPR-like_helical_dom_sf"/>
</dbReference>
<dbReference type="PROSITE" id="PS50005">
    <property type="entry name" value="TPR"/>
    <property type="match status" value="1"/>
</dbReference>
<proteinExistence type="inferred from homology"/>
<dbReference type="SUPFAM" id="SSF48452">
    <property type="entry name" value="TPR-like"/>
    <property type="match status" value="1"/>
</dbReference>
<sequence length="694" mass="82049">MQCSPCPLKMKEEDCDLSRYLNFLTCGLHFSKKYNLKFQRRLYQDLLDTYYYRNSACVKGAIYPDESYLKYSDLCGLYKYTKRKCREDNCENIMKYGYIYCCYKLKKEDGKTIVLMLLDEDFIKYNCHYGSYENYKKKDEHVYAQNFHNVKYLPGYSVGYYLMGKIYEKEAKREWMDDTKKKKLIDIAFYCYYLGYKSCPFFICSLKKLLKLHGNFYSNATYWEEVTKISKIYNFGTDIYKIWKRPASSGGEEEEEKGEEKEKATVEKNRNTEFDNKILDLIDFSGDSNNINIKNVNFILSLVEEDAINNSFLEWITNFKDSDNISTDKKNYCISREGIYDLETVGKFYFCFYVYDFKECLLLIEEWENEPIFSICILYIKGLCYFLLRNYEKSSSFFEKIDFIDCYYTKHLPFLSTCYWHEKNIDKIEYILTAYPKKEVDEYFLCLIGNYFSLKSNKKLAAEFFRKAIMLNTFYEYSYILYSCEMKYLGETRKAALALSKCLQINPCNLKAHLLLSAILFQERKIELSNVHLSLCLKLNSMDALVCLYCASLYNNNEKYETALLCLEHAQKNDYKGIDLFIMQGIIFLKIKRHSDALNSFLKAQKMNPTCSFISALVAFTLVLEKKFDKSKNVIKELVLNNSNNINKNLLKDIYKCCNLKIVPNKSVQNKIEFFFKEGNFLDSMAAFENSQSP</sequence>
<organism evidence="4 7">
    <name type="scientific">Plasmodium ovale curtisi</name>
    <dbReference type="NCBI Taxonomy" id="864141"/>
    <lineage>
        <taxon>Eukaryota</taxon>
        <taxon>Sar</taxon>
        <taxon>Alveolata</taxon>
        <taxon>Apicomplexa</taxon>
        <taxon>Aconoidasida</taxon>
        <taxon>Haemosporida</taxon>
        <taxon>Plasmodiidae</taxon>
        <taxon>Plasmodium</taxon>
        <taxon>Plasmodium (Plasmodium)</taxon>
    </lineage>
</organism>
<dbReference type="InterPro" id="IPR019734">
    <property type="entry name" value="TPR_rpt"/>
</dbReference>
<gene>
    <name evidence="5" type="ORF">POVCU1_025410</name>
    <name evidence="4" type="ORF">POVCU2_0070030</name>
</gene>
<evidence type="ECO:0000313" key="7">
    <source>
        <dbReference type="Proteomes" id="UP000078560"/>
    </source>
</evidence>